<feature type="non-terminal residue" evidence="1">
    <location>
        <position position="1"/>
    </location>
</feature>
<evidence type="ECO:0000313" key="1">
    <source>
        <dbReference type="EMBL" id="CAG8805840.1"/>
    </source>
</evidence>
<dbReference type="Proteomes" id="UP000789920">
    <property type="component" value="Unassembled WGS sequence"/>
</dbReference>
<organism evidence="1 2">
    <name type="scientific">Racocetra persica</name>
    <dbReference type="NCBI Taxonomy" id="160502"/>
    <lineage>
        <taxon>Eukaryota</taxon>
        <taxon>Fungi</taxon>
        <taxon>Fungi incertae sedis</taxon>
        <taxon>Mucoromycota</taxon>
        <taxon>Glomeromycotina</taxon>
        <taxon>Glomeromycetes</taxon>
        <taxon>Diversisporales</taxon>
        <taxon>Gigasporaceae</taxon>
        <taxon>Racocetra</taxon>
    </lineage>
</organism>
<gene>
    <name evidence="1" type="ORF">RPERSI_LOCUS22030</name>
</gene>
<reference evidence="1" key="1">
    <citation type="submission" date="2021-06" db="EMBL/GenBank/DDBJ databases">
        <authorList>
            <person name="Kallberg Y."/>
            <person name="Tangrot J."/>
            <person name="Rosling A."/>
        </authorList>
    </citation>
    <scope>NUCLEOTIDE SEQUENCE</scope>
    <source>
        <strain evidence="1">MA461A</strain>
    </source>
</reference>
<comment type="caution">
    <text evidence="1">The sequence shown here is derived from an EMBL/GenBank/DDBJ whole genome shotgun (WGS) entry which is preliminary data.</text>
</comment>
<sequence>HKKSFFDYPNMPLPDTFSNSLSLITDKQSYNINELTNIVKAGVPQLNPKQLTIFNKVIAAVDNRNPT</sequence>
<feature type="non-terminal residue" evidence="1">
    <location>
        <position position="67"/>
    </location>
</feature>
<name>A0ACA9RSN2_9GLOM</name>
<dbReference type="EMBL" id="CAJVQC010065798">
    <property type="protein sequence ID" value="CAG8805840.1"/>
    <property type="molecule type" value="Genomic_DNA"/>
</dbReference>
<evidence type="ECO:0000313" key="2">
    <source>
        <dbReference type="Proteomes" id="UP000789920"/>
    </source>
</evidence>
<keyword evidence="2" id="KW-1185">Reference proteome</keyword>
<proteinExistence type="predicted"/>
<accession>A0ACA9RSN2</accession>
<protein>
    <submittedName>
        <fullName evidence="1">3927_t:CDS:1</fullName>
    </submittedName>
</protein>